<evidence type="ECO:0000313" key="4">
    <source>
        <dbReference type="Proteomes" id="UP001241747"/>
    </source>
</evidence>
<dbReference type="InterPro" id="IPR014729">
    <property type="entry name" value="Rossmann-like_a/b/a_fold"/>
</dbReference>
<dbReference type="InterPro" id="IPR051599">
    <property type="entry name" value="Cell_Envelope_Assoc"/>
</dbReference>
<dbReference type="Pfam" id="PF02698">
    <property type="entry name" value="DUF218"/>
    <property type="match status" value="1"/>
</dbReference>
<dbReference type="PANTHER" id="PTHR30336">
    <property type="entry name" value="INNER MEMBRANE PROTEIN, PROBABLE PERMEASE"/>
    <property type="match status" value="1"/>
</dbReference>
<dbReference type="PANTHER" id="PTHR30336:SF4">
    <property type="entry name" value="ENVELOPE BIOGENESIS FACTOR ELYC"/>
    <property type="match status" value="1"/>
</dbReference>
<dbReference type="EMBL" id="JAUSVY010000002">
    <property type="protein sequence ID" value="MDQ0504346.1"/>
    <property type="molecule type" value="Genomic_DNA"/>
</dbReference>
<dbReference type="RefSeq" id="WP_237346834.1">
    <property type="nucleotide sequence ID" value="NZ_JABWGX010000024.1"/>
</dbReference>
<organism evidence="3 4">
    <name type="scientific">Xanthobacter agilis</name>
    <dbReference type="NCBI Taxonomy" id="47492"/>
    <lineage>
        <taxon>Bacteria</taxon>
        <taxon>Pseudomonadati</taxon>
        <taxon>Pseudomonadota</taxon>
        <taxon>Alphaproteobacteria</taxon>
        <taxon>Hyphomicrobiales</taxon>
        <taxon>Xanthobacteraceae</taxon>
        <taxon>Xanthobacter</taxon>
    </lineage>
</organism>
<feature type="domain" description="DUF218" evidence="2">
    <location>
        <begin position="84"/>
        <end position="250"/>
    </location>
</feature>
<dbReference type="Gene3D" id="3.40.50.620">
    <property type="entry name" value="HUPs"/>
    <property type="match status" value="1"/>
</dbReference>
<protein>
    <submittedName>
        <fullName evidence="3">Uncharacterized SAM-binding protein YcdF (DUF218 family)</fullName>
    </submittedName>
</protein>
<reference evidence="3 4" key="1">
    <citation type="submission" date="2023-07" db="EMBL/GenBank/DDBJ databases">
        <title>Genomic Encyclopedia of Type Strains, Phase IV (KMG-IV): sequencing the most valuable type-strain genomes for metagenomic binning, comparative biology and taxonomic classification.</title>
        <authorList>
            <person name="Goeker M."/>
        </authorList>
    </citation>
    <scope>NUCLEOTIDE SEQUENCE [LARGE SCALE GENOMIC DNA]</scope>
    <source>
        <strain evidence="3 4">DSM 3770</strain>
    </source>
</reference>
<keyword evidence="1" id="KW-0812">Transmembrane</keyword>
<proteinExistence type="predicted"/>
<dbReference type="Proteomes" id="UP001241747">
    <property type="component" value="Unassembled WGS sequence"/>
</dbReference>
<comment type="caution">
    <text evidence="3">The sequence shown here is derived from an EMBL/GenBank/DDBJ whole genome shotgun (WGS) entry which is preliminary data.</text>
</comment>
<name>A0ABU0LB34_XANAG</name>
<keyword evidence="4" id="KW-1185">Reference proteome</keyword>
<keyword evidence="1" id="KW-0472">Membrane</keyword>
<dbReference type="CDD" id="cd06259">
    <property type="entry name" value="YdcF-like"/>
    <property type="match status" value="1"/>
</dbReference>
<feature type="transmembrane region" description="Helical" evidence="1">
    <location>
        <begin position="41"/>
        <end position="64"/>
    </location>
</feature>
<evidence type="ECO:0000256" key="1">
    <source>
        <dbReference type="SAM" id="Phobius"/>
    </source>
</evidence>
<accession>A0ABU0LB34</accession>
<feature type="transmembrane region" description="Helical" evidence="1">
    <location>
        <begin position="12"/>
        <end position="34"/>
    </location>
</feature>
<sequence>MDSFFTVSKVAWFVAAPSNALVIVLVLAALLLLVGARRIGGLLLGLSVLGVLVLGFSPAANYIMSPLEERFPQFHDDGKPVTGILLLGGAELPDIGLARGQPAFSEAGERVLAFADLSRRYPQARLAFIGGSGALLPAGHGREAEMMRQSLGPLGIDPARMEFEDKSRNTAENAEFAKALLKPQPGERWLLVTSAFHMPRAMGCFRAVDFPVVAYPVDFRTVGPKGLDGTFSRAASGLDFTDVGVKEWVGLVAYYLGGKTLTLFPGP</sequence>
<evidence type="ECO:0000313" key="3">
    <source>
        <dbReference type="EMBL" id="MDQ0504346.1"/>
    </source>
</evidence>
<gene>
    <name evidence="3" type="ORF">QOZ94_001120</name>
</gene>
<keyword evidence="1" id="KW-1133">Transmembrane helix</keyword>
<evidence type="ECO:0000259" key="2">
    <source>
        <dbReference type="Pfam" id="PF02698"/>
    </source>
</evidence>
<dbReference type="InterPro" id="IPR003848">
    <property type="entry name" value="DUF218"/>
</dbReference>